<dbReference type="RefSeq" id="WP_230737565.1">
    <property type="nucleotide sequence ID" value="NZ_CP075567.1"/>
</dbReference>
<dbReference type="Proteomes" id="UP001162907">
    <property type="component" value="Chromosome"/>
</dbReference>
<accession>A0ABY3Q9J7</accession>
<evidence type="ECO:0000313" key="2">
    <source>
        <dbReference type="Proteomes" id="UP001162907"/>
    </source>
</evidence>
<organism evidence="1 2">
    <name type="scientific">Pseudomonas fitomaticsae</name>
    <dbReference type="NCBI Taxonomy" id="2837969"/>
    <lineage>
        <taxon>Bacteria</taxon>
        <taxon>Pseudomonadati</taxon>
        <taxon>Pseudomonadota</taxon>
        <taxon>Gammaproteobacteria</taxon>
        <taxon>Pseudomonadales</taxon>
        <taxon>Pseudomonadaceae</taxon>
        <taxon>Pseudomonas</taxon>
    </lineage>
</organism>
<dbReference type="EMBL" id="CP075567">
    <property type="protein sequence ID" value="UFQ02796.1"/>
    <property type="molecule type" value="Genomic_DNA"/>
</dbReference>
<keyword evidence="2" id="KW-1185">Reference proteome</keyword>
<gene>
    <name evidence="1" type="ORF">KJY40_14255</name>
</gene>
<name>A0ABY3Q9J7_9PSED</name>
<sequence length="443" mass="47310">MNNPASRGGPIVALALTPPYIPSQTYPIIHPVAHVGLSRLNYYADPKGLLVEFGPYQGQERNETGRIYLNGLPVPTPAQTTVDTTSPLEFLVPLGLLSDGINILKVSLQRQSGNEDSSELSVLHSLDAPAGNDTDPNPGNSLLNIDVAPKSIGPAEAAAGVKLTMSYPGMALYDLLTINYGGKTLTHQIVPTAQDPNPETKPVDLTFNTADFAHAPNNPQFIFKYNVISQIDDFSGTSSNGVFNSQEFWSKDCVVNVHLDWAELHEAILQEILGDNGDDPAIVDLGKMNGGPLWALIHLVNTIWQAGDECDLTFEALVNGVVTATHQVKVPVSQVPGQLSVDIPNAKVIPDSTVRVTYKQIRGGEIVGVSKIAQARVVGTGFPEGFEDWEQEPVGKIFPTGIPISLRSGLIVTTLRAATNGGPCALHTTPTLPELGKISLLIS</sequence>
<evidence type="ECO:0000313" key="1">
    <source>
        <dbReference type="EMBL" id="UFQ02796.1"/>
    </source>
</evidence>
<protein>
    <submittedName>
        <fullName evidence="1">Uncharacterized protein</fullName>
    </submittedName>
</protein>
<reference evidence="1 2" key="1">
    <citation type="journal article" date="2022" name="Int. J. Syst. Evol. Microbiol.">
        <title>Pseudomonas fitomaticsae sp. nov., isolated at Marimurtra Botanical Garden in Blanes, Catalonia, Spain.</title>
        <authorList>
            <person name="Atanasov K.E."/>
            <person name="Galbis D.M."/>
            <person name="Cornado D."/>
            <person name="Serpico A."/>
            <person name="Sanchez G."/>
            <person name="Bosch M."/>
            <person name="Ferrer A."/>
            <person name="Altabella T."/>
        </authorList>
    </citation>
    <scope>NUCLEOTIDE SEQUENCE [LARGE SCALE GENOMIC DNA]</scope>
    <source>
        <strain evidence="1 2">FIT81</strain>
    </source>
</reference>
<proteinExistence type="predicted"/>